<feature type="compositionally biased region" description="Basic and acidic residues" evidence="1">
    <location>
        <begin position="62"/>
        <end position="81"/>
    </location>
</feature>
<evidence type="ECO:0000256" key="2">
    <source>
        <dbReference type="SAM" id="SignalP"/>
    </source>
</evidence>
<feature type="chain" id="PRO_5045613135" evidence="2">
    <location>
        <begin position="30"/>
        <end position="94"/>
    </location>
</feature>
<evidence type="ECO:0000256" key="1">
    <source>
        <dbReference type="SAM" id="MobiDB-lite"/>
    </source>
</evidence>
<dbReference type="PROSITE" id="PS51318">
    <property type="entry name" value="TAT"/>
    <property type="match status" value="1"/>
</dbReference>
<reference evidence="4" key="1">
    <citation type="journal article" date="2019" name="Int. J. Syst. Evol. Microbiol.">
        <title>The Global Catalogue of Microorganisms (GCM) 10K type strain sequencing project: providing services to taxonomists for standard genome sequencing and annotation.</title>
        <authorList>
            <consortium name="The Broad Institute Genomics Platform"/>
            <consortium name="The Broad Institute Genome Sequencing Center for Infectious Disease"/>
            <person name="Wu L."/>
            <person name="Ma J."/>
        </authorList>
    </citation>
    <scope>NUCLEOTIDE SEQUENCE [LARGE SCALE GENOMIC DNA]</scope>
    <source>
        <strain evidence="4">CGMCC 4.7330</strain>
    </source>
</reference>
<dbReference type="RefSeq" id="WP_378612590.1">
    <property type="nucleotide sequence ID" value="NZ_JBHSAX010000013.1"/>
</dbReference>
<dbReference type="InterPro" id="IPR006311">
    <property type="entry name" value="TAT_signal"/>
</dbReference>
<proteinExistence type="predicted"/>
<feature type="region of interest" description="Disordered" evidence="1">
    <location>
        <begin position="62"/>
        <end position="94"/>
    </location>
</feature>
<protein>
    <submittedName>
        <fullName evidence="3">Uncharacterized protein</fullName>
    </submittedName>
</protein>
<evidence type="ECO:0000313" key="3">
    <source>
        <dbReference type="EMBL" id="MFC3962830.1"/>
    </source>
</evidence>
<sequence length="94" mass="9976">MPGRTESRSLLARFAVAGLCAAAPLLALAAPAAAAPDQQAGAAAPFDCHVWDGVTLPGQRCYPHERNRPKEPPRHEPDRPVPSDYFGPGWFGSS</sequence>
<feature type="signal peptide" evidence="2">
    <location>
        <begin position="1"/>
        <end position="29"/>
    </location>
</feature>
<accession>A0ABV8DT16</accession>
<name>A0ABV8DT16_9NOCA</name>
<organism evidence="3 4">
    <name type="scientific">Nocardia jiangsuensis</name>
    <dbReference type="NCBI Taxonomy" id="1691563"/>
    <lineage>
        <taxon>Bacteria</taxon>
        <taxon>Bacillati</taxon>
        <taxon>Actinomycetota</taxon>
        <taxon>Actinomycetes</taxon>
        <taxon>Mycobacteriales</taxon>
        <taxon>Nocardiaceae</taxon>
        <taxon>Nocardia</taxon>
    </lineage>
</organism>
<keyword evidence="2" id="KW-0732">Signal</keyword>
<evidence type="ECO:0000313" key="4">
    <source>
        <dbReference type="Proteomes" id="UP001595696"/>
    </source>
</evidence>
<keyword evidence="4" id="KW-1185">Reference proteome</keyword>
<dbReference type="EMBL" id="JBHSAX010000013">
    <property type="protein sequence ID" value="MFC3962830.1"/>
    <property type="molecule type" value="Genomic_DNA"/>
</dbReference>
<dbReference type="Proteomes" id="UP001595696">
    <property type="component" value="Unassembled WGS sequence"/>
</dbReference>
<comment type="caution">
    <text evidence="3">The sequence shown here is derived from an EMBL/GenBank/DDBJ whole genome shotgun (WGS) entry which is preliminary data.</text>
</comment>
<gene>
    <name evidence="3" type="ORF">ACFO0B_12625</name>
</gene>